<accession>A0A381EG30</accession>
<protein>
    <submittedName>
        <fullName evidence="1">Uncharacterized protein</fullName>
    </submittedName>
</protein>
<evidence type="ECO:0000313" key="2">
    <source>
        <dbReference type="Proteomes" id="UP000254161"/>
    </source>
</evidence>
<dbReference type="EMBL" id="UFUZ01000001">
    <property type="protein sequence ID" value="SUX25975.1"/>
    <property type="molecule type" value="Genomic_DNA"/>
</dbReference>
<name>A0A381EG30_CAMUP</name>
<dbReference type="AlphaFoldDB" id="A0A381EG30"/>
<sequence length="118" mass="13820">MLGILIKKTMPLMKREKQFLACRWKLYKHYFSISNIYKFENFGAKDEYRAIINKDELNRDENSQNHTFMIPYYQNFSADLGNDAKLKSNSSGMLIATQRELPNDYGVLGIYTGFENAE</sequence>
<dbReference type="Proteomes" id="UP000254161">
    <property type="component" value="Unassembled WGS sequence"/>
</dbReference>
<organism evidence="1 2">
    <name type="scientific">Campylobacter upsaliensis</name>
    <dbReference type="NCBI Taxonomy" id="28080"/>
    <lineage>
        <taxon>Bacteria</taxon>
        <taxon>Pseudomonadati</taxon>
        <taxon>Campylobacterota</taxon>
        <taxon>Epsilonproteobacteria</taxon>
        <taxon>Campylobacterales</taxon>
        <taxon>Campylobacteraceae</taxon>
        <taxon>Campylobacter</taxon>
    </lineage>
</organism>
<evidence type="ECO:0000313" key="1">
    <source>
        <dbReference type="EMBL" id="SUX25975.1"/>
    </source>
</evidence>
<gene>
    <name evidence="1" type="ORF">NCTC12264_00182</name>
</gene>
<proteinExistence type="predicted"/>
<reference evidence="1 2" key="1">
    <citation type="submission" date="2018-06" db="EMBL/GenBank/DDBJ databases">
        <authorList>
            <consortium name="Pathogen Informatics"/>
            <person name="Doyle S."/>
        </authorList>
    </citation>
    <scope>NUCLEOTIDE SEQUENCE [LARGE SCALE GENOMIC DNA]</scope>
    <source>
        <strain evidence="1 2">NCTC12264</strain>
    </source>
</reference>